<reference evidence="1 2" key="1">
    <citation type="journal article" date="2019" name="Emerg. Microbes Infect.">
        <title>Comprehensive subspecies identification of 175 nontuberculous mycobacteria species based on 7547 genomic profiles.</title>
        <authorList>
            <person name="Matsumoto Y."/>
            <person name="Kinjo T."/>
            <person name="Motooka D."/>
            <person name="Nabeya D."/>
            <person name="Jung N."/>
            <person name="Uechi K."/>
            <person name="Horii T."/>
            <person name="Iida T."/>
            <person name="Fujita J."/>
            <person name="Nakamura S."/>
        </authorList>
    </citation>
    <scope>NUCLEOTIDE SEQUENCE [LARGE SCALE GENOMIC DNA]</scope>
    <source>
        <strain evidence="1 2">JCM 6367</strain>
    </source>
</reference>
<dbReference type="EMBL" id="AP022598">
    <property type="protein sequence ID" value="BBY74338.1"/>
    <property type="molecule type" value="Genomic_DNA"/>
</dbReference>
<sequence length="348" mass="38422">MSGAIISNVTERRSYTARDVELAVLRTVYDVGKFAIVKQRERPDFELAYGGSAKPFGVEITEIYANESDARLTNLDGYLQELWDGKPHRHRDDVEVLKTGPAKFLDKDGNVTGEFPVVMMEVTKIPSLPSLIAKRIDRKNGHITDYASGLTHVNLVIHDRVSHSPPSADEVFDSNIFLSDETRASLNSSSFNEVFLVSPVDGNSDQVVRPLRALALLEAGYGFMQAMTDADGNAVESWIDIHLLFIEICKGLGLDLRYVCDEKDGARAYFGGVGVQFHDNGMRLYELHNFPPPPAVDPPNLSIPADQAERLIGLGIEYFADKVFSSAFGFPAVTRLSETINAIIQAED</sequence>
<dbReference type="AlphaFoldDB" id="A0A7I7TZ23"/>
<proteinExistence type="predicted"/>
<accession>A0A7I7TZ23</accession>
<protein>
    <submittedName>
        <fullName evidence="1">Uncharacterized protein</fullName>
    </submittedName>
</protein>
<gene>
    <name evidence="1" type="ORF">MPRF_12370</name>
</gene>
<organism evidence="1 2">
    <name type="scientific">Mycolicibacterium parafortuitum</name>
    <name type="common">Mycobacterium parafortuitum</name>
    <dbReference type="NCBI Taxonomy" id="39692"/>
    <lineage>
        <taxon>Bacteria</taxon>
        <taxon>Bacillati</taxon>
        <taxon>Actinomycetota</taxon>
        <taxon>Actinomycetes</taxon>
        <taxon>Mycobacteriales</taxon>
        <taxon>Mycobacteriaceae</taxon>
        <taxon>Mycolicibacterium</taxon>
    </lineage>
</organism>
<evidence type="ECO:0000313" key="2">
    <source>
        <dbReference type="Proteomes" id="UP000466554"/>
    </source>
</evidence>
<dbReference type="Proteomes" id="UP000466554">
    <property type="component" value="Chromosome"/>
</dbReference>
<name>A0A7I7TZ23_MYCPF</name>
<evidence type="ECO:0000313" key="1">
    <source>
        <dbReference type="EMBL" id="BBY74338.1"/>
    </source>
</evidence>